<reference evidence="2" key="1">
    <citation type="submission" date="2016-09" db="EMBL/GenBank/DDBJ databases">
        <title>Genome Sequence of Bathymodiolus thermophilus sulfur-oxidizing gill endosymbiont.</title>
        <authorList>
            <person name="Ponnudurai R."/>
            <person name="Kleiner M."/>
            <person name="Sayavedra L."/>
            <person name="Thuermer A."/>
            <person name="Felbeck H."/>
            <person name="Schlueter R."/>
            <person name="Schweder T."/>
            <person name="Markert S."/>
        </authorList>
    </citation>
    <scope>NUCLEOTIDE SEQUENCE [LARGE SCALE GENOMIC DNA]</scope>
    <source>
        <strain evidence="2">BAT/CrabSpa'14</strain>
    </source>
</reference>
<evidence type="ECO:0008006" key="3">
    <source>
        <dbReference type="Google" id="ProtNLM"/>
    </source>
</evidence>
<dbReference type="GO" id="GO:0000271">
    <property type="term" value="P:polysaccharide biosynthetic process"/>
    <property type="evidence" value="ECO:0007669"/>
    <property type="project" value="InterPro"/>
</dbReference>
<dbReference type="EMBL" id="MIQH01001194">
    <property type="protein sequence ID" value="OIR23717.1"/>
    <property type="molecule type" value="Genomic_DNA"/>
</dbReference>
<dbReference type="AlphaFoldDB" id="A0A1J5U4K8"/>
<accession>A0A1J5U4K8</accession>
<evidence type="ECO:0000313" key="2">
    <source>
        <dbReference type="Proteomes" id="UP000182798"/>
    </source>
</evidence>
<proteinExistence type="predicted"/>
<dbReference type="Pfam" id="PF05159">
    <property type="entry name" value="Capsule_synth"/>
    <property type="match status" value="1"/>
</dbReference>
<sequence length="418" mass="47758">MSKYLFVGHNLTYFDFFQNLEVGILYKNSNATIRHIYTRPSAFFFARLNGHNASTPFFNQFTFKTNKSSQGKVDLGFYLASESVNEKHLKEIYSGYVEWIEENIITDISDTTIITSGEYRLFEQALLNSVKSKNVNILYFEAGPPGYIYLSNSGVNANADFTKNGMSLIVKEYKQYLSKHQVLINGNIQNSKFHFMFKVIDLMFYIPMQFVSRLGDHEEFLLSAYRRVELFFLNKLSKNNSGLKTPNTKYYLFLGQVKEDVNSTHFGLDMNSIEKKLLELINFSKDSVVMRSHPLQKIPKNIMDLCGKHPLRFFYDDGCRGLEEQIVNSLGVITVNSNGGLESLGLGRTVWTLGNSYYDGCYGVVKSAGALVQADYDEQKIIDSTINFIDNCFIPIDYRGHDFTNAQKLGSFLENGRL</sequence>
<evidence type="ECO:0000313" key="1">
    <source>
        <dbReference type="EMBL" id="OIR23717.1"/>
    </source>
</evidence>
<gene>
    <name evidence="1" type="ORF">BGC33_07895</name>
</gene>
<protein>
    <recommendedName>
        <fullName evidence="3">Capsule polysaccharide biosynthesis protein</fullName>
    </recommendedName>
</protein>
<dbReference type="RefSeq" id="WP_071565355.1">
    <property type="nucleotide sequence ID" value="NZ_MIQH01001194.1"/>
</dbReference>
<dbReference type="Proteomes" id="UP000182798">
    <property type="component" value="Unassembled WGS sequence"/>
</dbReference>
<organism evidence="1 2">
    <name type="scientific">Bathymodiolus thermophilus thioautotrophic gill symbiont</name>
    <dbReference type="NCBI Taxonomy" id="2360"/>
    <lineage>
        <taxon>Bacteria</taxon>
        <taxon>Pseudomonadati</taxon>
        <taxon>Pseudomonadota</taxon>
        <taxon>Gammaproteobacteria</taxon>
        <taxon>sulfur-oxidizing symbionts</taxon>
    </lineage>
</organism>
<dbReference type="GO" id="GO:0015774">
    <property type="term" value="P:polysaccharide transport"/>
    <property type="evidence" value="ECO:0007669"/>
    <property type="project" value="InterPro"/>
</dbReference>
<comment type="caution">
    <text evidence="1">The sequence shown here is derived from an EMBL/GenBank/DDBJ whole genome shotgun (WGS) entry which is preliminary data.</text>
</comment>
<name>A0A1J5U4K8_9GAMM</name>
<dbReference type="InterPro" id="IPR007833">
    <property type="entry name" value="Capsule_polysaccharide_synth"/>
</dbReference>